<dbReference type="AlphaFoldDB" id="A0A0A7FRW1"/>
<keyword evidence="1" id="KW-0472">Membrane</keyword>
<evidence type="ECO:0000313" key="2">
    <source>
        <dbReference type="EMBL" id="AIY82312.1"/>
    </source>
</evidence>
<name>A0A0A7FRW1_9CLOT</name>
<organism evidence="2 3">
    <name type="scientific">Clostridium baratii str. Sullivan</name>
    <dbReference type="NCBI Taxonomy" id="1415775"/>
    <lineage>
        <taxon>Bacteria</taxon>
        <taxon>Bacillati</taxon>
        <taxon>Bacillota</taxon>
        <taxon>Clostridia</taxon>
        <taxon>Eubacteriales</taxon>
        <taxon>Clostridiaceae</taxon>
        <taxon>Clostridium</taxon>
    </lineage>
</organism>
<feature type="transmembrane region" description="Helical" evidence="1">
    <location>
        <begin position="20"/>
        <end position="40"/>
    </location>
</feature>
<feature type="transmembrane region" description="Helical" evidence="1">
    <location>
        <begin position="46"/>
        <end position="64"/>
    </location>
</feature>
<protein>
    <submittedName>
        <fullName evidence="2">Uncharacterized protein</fullName>
    </submittedName>
</protein>
<accession>A0A0A7FRW1</accession>
<proteinExistence type="predicted"/>
<dbReference type="HOGENOM" id="CLU_1297993_0_0_9"/>
<keyword evidence="1" id="KW-0812">Transmembrane</keyword>
<dbReference type="OrthoDB" id="1938236at2"/>
<dbReference type="RefSeq" id="WP_039312197.1">
    <property type="nucleotide sequence ID" value="NZ_CP006905.1"/>
</dbReference>
<dbReference type="EMBL" id="CP006905">
    <property type="protein sequence ID" value="AIY82312.1"/>
    <property type="molecule type" value="Genomic_DNA"/>
</dbReference>
<dbReference type="eggNOG" id="ENOG5030M1H">
    <property type="taxonomic scope" value="Bacteria"/>
</dbReference>
<evidence type="ECO:0000256" key="1">
    <source>
        <dbReference type="SAM" id="Phobius"/>
    </source>
</evidence>
<reference evidence="2 3" key="1">
    <citation type="journal article" date="2015" name="Infect. Genet. Evol.">
        <title>Genomic sequences of six botulinum neurotoxin-producing strains representing three clostridial species illustrate the mobility and diversity of botulinum neurotoxin genes.</title>
        <authorList>
            <person name="Smith T.J."/>
            <person name="Hill K.K."/>
            <person name="Xie G."/>
            <person name="Foley B.T."/>
            <person name="Williamson C.H."/>
            <person name="Foster J.T."/>
            <person name="Johnson S.L."/>
            <person name="Chertkov O."/>
            <person name="Teshima H."/>
            <person name="Gibbons H.S."/>
            <person name="Johnsky L.A."/>
            <person name="Karavis M.A."/>
            <person name="Smith L.A."/>
        </authorList>
    </citation>
    <scope>NUCLEOTIDE SEQUENCE [LARGE SCALE GENOMIC DNA]</scope>
    <source>
        <strain evidence="2">Sullivan</strain>
    </source>
</reference>
<keyword evidence="1" id="KW-1133">Transmembrane helix</keyword>
<gene>
    <name evidence="2" type="ORF">U729_1008</name>
</gene>
<sequence length="211" mass="24145">MRKSKKIFVIGRKPTKFKLALTTIICIIFSVIFGGFLNGIFDLKGAGSFITIIIVFVLFELLYIPTAAVCTKHWDISDEYLEYYFITNYLEQLKYSLSVLSGNEEKFACKIKLDQIEKIRIFWTTELCVYSSVAHSIYFGLTLKDGSIIKFRASVITSSTDEYVDALQYLKDKFDIIIEDEYGLLNVLRDKNINIVDYIDNIEKQSGGNGV</sequence>
<dbReference type="KEGG" id="cbv:U729_1008"/>
<dbReference type="Proteomes" id="UP000030635">
    <property type="component" value="Chromosome"/>
</dbReference>
<evidence type="ECO:0000313" key="3">
    <source>
        <dbReference type="Proteomes" id="UP000030635"/>
    </source>
</evidence>
<dbReference type="STRING" id="1561.NPD11_1987"/>
<keyword evidence="3" id="KW-1185">Reference proteome</keyword>